<protein>
    <recommendedName>
        <fullName evidence="2">2EXR domain-containing protein</fullName>
    </recommendedName>
</protein>
<evidence type="ECO:0000313" key="4">
    <source>
        <dbReference type="Proteomes" id="UP001148614"/>
    </source>
</evidence>
<gene>
    <name evidence="3" type="ORF">NPX13_g403</name>
</gene>
<organism evidence="3 4">
    <name type="scientific">Xylaria arbuscula</name>
    <dbReference type="NCBI Taxonomy" id="114810"/>
    <lineage>
        <taxon>Eukaryota</taxon>
        <taxon>Fungi</taxon>
        <taxon>Dikarya</taxon>
        <taxon>Ascomycota</taxon>
        <taxon>Pezizomycotina</taxon>
        <taxon>Sordariomycetes</taxon>
        <taxon>Xylariomycetidae</taxon>
        <taxon>Xylariales</taxon>
        <taxon>Xylariaceae</taxon>
        <taxon>Xylaria</taxon>
    </lineage>
</organism>
<sequence length="316" mass="36588">MSNGIIFESDDNGSEVFDLSTLRQKISDPKMNAPSEPLTSFHKFPDLPVELQLMIWKLCLPQRPFELTGSYPDHSFYDRPLISQVCRLSRDQARLYAGWKPAKCNLPEVYRSTCHFKLPEPSARFSISAVVLNIFWRDASEIDPSMLQFLANPKTPICIDPMRFRQGWYWKKWFPIEMNENSSENVESVEDTENVEDEDEDDEDDEDEEESEESEDEEDEGWHLLAPELSSLGLFNLASLIFMTTWPSTVRIRSVLLIFNTATVAHKETHKSPMRREHLTRPERPLAPRGLMVGLGSRTTKCKEEGVMVKWNLYVH</sequence>
<feature type="region of interest" description="Disordered" evidence="1">
    <location>
        <begin position="181"/>
        <end position="221"/>
    </location>
</feature>
<proteinExistence type="predicted"/>
<reference evidence="3" key="1">
    <citation type="submission" date="2022-07" db="EMBL/GenBank/DDBJ databases">
        <title>Genome Sequence of Xylaria arbuscula.</title>
        <authorList>
            <person name="Buettner E."/>
        </authorList>
    </citation>
    <scope>NUCLEOTIDE SEQUENCE</scope>
    <source>
        <strain evidence="3">VT107</strain>
    </source>
</reference>
<keyword evidence="4" id="KW-1185">Reference proteome</keyword>
<feature type="compositionally biased region" description="Acidic residues" evidence="1">
    <location>
        <begin position="187"/>
        <end position="220"/>
    </location>
</feature>
<dbReference type="Proteomes" id="UP001148614">
    <property type="component" value="Unassembled WGS sequence"/>
</dbReference>
<feature type="domain" description="2EXR" evidence="2">
    <location>
        <begin position="41"/>
        <end position="96"/>
    </location>
</feature>
<dbReference type="InterPro" id="IPR045518">
    <property type="entry name" value="2EXR"/>
</dbReference>
<accession>A0A9W8NNZ4</accession>
<name>A0A9W8NNZ4_9PEZI</name>
<evidence type="ECO:0000313" key="3">
    <source>
        <dbReference type="EMBL" id="KAJ3580161.1"/>
    </source>
</evidence>
<dbReference type="EMBL" id="JANPWZ010000026">
    <property type="protein sequence ID" value="KAJ3580161.1"/>
    <property type="molecule type" value="Genomic_DNA"/>
</dbReference>
<comment type="caution">
    <text evidence="3">The sequence shown here is derived from an EMBL/GenBank/DDBJ whole genome shotgun (WGS) entry which is preliminary data.</text>
</comment>
<evidence type="ECO:0000259" key="2">
    <source>
        <dbReference type="Pfam" id="PF20150"/>
    </source>
</evidence>
<dbReference type="Pfam" id="PF20150">
    <property type="entry name" value="2EXR"/>
    <property type="match status" value="1"/>
</dbReference>
<dbReference type="AlphaFoldDB" id="A0A9W8NNZ4"/>
<evidence type="ECO:0000256" key="1">
    <source>
        <dbReference type="SAM" id="MobiDB-lite"/>
    </source>
</evidence>